<dbReference type="SUPFAM" id="SSF52980">
    <property type="entry name" value="Restriction endonuclease-like"/>
    <property type="match status" value="1"/>
</dbReference>
<dbReference type="Proteomes" id="UP000324106">
    <property type="component" value="Chromosome"/>
</dbReference>
<evidence type="ECO:0000256" key="2">
    <source>
        <dbReference type="ARBA" id="ARBA00022759"/>
    </source>
</evidence>
<evidence type="ECO:0000313" key="6">
    <source>
        <dbReference type="Proteomes" id="UP000324106"/>
    </source>
</evidence>
<dbReference type="InterPro" id="IPR036388">
    <property type="entry name" value="WH-like_DNA-bd_sf"/>
</dbReference>
<accession>A0A5P2B0Y1</accession>
<evidence type="ECO:0000259" key="4">
    <source>
        <dbReference type="Pfam" id="PF09126"/>
    </source>
</evidence>
<protein>
    <recommendedName>
        <fullName evidence="4">Type II restriction enzyme NaeI domain-containing protein</fullName>
    </recommendedName>
</protein>
<dbReference type="InterPro" id="IPR011335">
    <property type="entry name" value="Restrct_endonuc-II-like"/>
</dbReference>
<dbReference type="AlphaFoldDB" id="A0A5P2B0Y1"/>
<keyword evidence="3" id="KW-0378">Hydrolase</keyword>
<dbReference type="InterPro" id="IPR037057">
    <property type="entry name" value="DNA_rep_MutH/T2_RE_sf"/>
</dbReference>
<evidence type="ECO:0000313" key="5">
    <source>
        <dbReference type="EMBL" id="QES22009.1"/>
    </source>
</evidence>
<dbReference type="GO" id="GO:0003677">
    <property type="term" value="F:DNA binding"/>
    <property type="evidence" value="ECO:0007669"/>
    <property type="project" value="InterPro"/>
</dbReference>
<organism evidence="5 6">
    <name type="scientific">Streptomyces venezuelae</name>
    <dbReference type="NCBI Taxonomy" id="54571"/>
    <lineage>
        <taxon>Bacteria</taxon>
        <taxon>Bacillati</taxon>
        <taxon>Actinomycetota</taxon>
        <taxon>Actinomycetes</taxon>
        <taxon>Kitasatosporales</taxon>
        <taxon>Streptomycetaceae</taxon>
        <taxon>Streptomyces</taxon>
    </lineage>
</organism>
<feature type="domain" description="Type II restriction enzyme NaeI" evidence="4">
    <location>
        <begin position="6"/>
        <end position="253"/>
    </location>
</feature>
<name>A0A5P2B0Y1_STRVZ</name>
<gene>
    <name evidence="5" type="ORF">DEJ46_25260</name>
</gene>
<evidence type="ECO:0000256" key="1">
    <source>
        <dbReference type="ARBA" id="ARBA00022722"/>
    </source>
</evidence>
<dbReference type="InterPro" id="IPR015210">
    <property type="entry name" value="NaeI"/>
</dbReference>
<evidence type="ECO:0000256" key="3">
    <source>
        <dbReference type="ARBA" id="ARBA00022801"/>
    </source>
</evidence>
<proteinExistence type="predicted"/>
<dbReference type="EMBL" id="CP029194">
    <property type="protein sequence ID" value="QES22009.1"/>
    <property type="molecule type" value="Genomic_DNA"/>
</dbReference>
<dbReference type="GO" id="GO:0009036">
    <property type="term" value="F:type II site-specific deoxyribonuclease activity"/>
    <property type="evidence" value="ECO:0007669"/>
    <property type="project" value="InterPro"/>
</dbReference>
<keyword evidence="2" id="KW-0255">Endonuclease</keyword>
<dbReference type="Gene3D" id="3.40.600.10">
    <property type="entry name" value="DNA mismatch repair MutH/Restriction endonuclease, type II"/>
    <property type="match status" value="1"/>
</dbReference>
<dbReference type="GO" id="GO:0009307">
    <property type="term" value="P:DNA restriction-modification system"/>
    <property type="evidence" value="ECO:0007669"/>
    <property type="project" value="InterPro"/>
</dbReference>
<sequence>MQLVKDWIHERPVADLYTDSIRNAIDYVLDGARTGRFDLLSPEVHPGERASVGAKLEYEVLRNFELPKTKPLDTHIADVPVDIKATVGSNWSIPTEAHCQLCLCTQIQLKNNRHRTWLVRAHTSWLYRGKGNKDGKRGLAVDARDNWSIPLYDWTPLPVNPLRYLSEEAASRIFAKKPGQTKRLLMMFHELEGHIIPRNAILTVGAGNDDPMRRARQARDLAEKEGLLVLCGDWLESRDIAAARGIHLRSGEWIALKGEGEAGPPQQLTLAENH</sequence>
<reference evidence="5 6" key="1">
    <citation type="submission" date="2018-05" db="EMBL/GenBank/DDBJ databases">
        <title>Streptomyces venezuelae.</title>
        <authorList>
            <person name="Kim W."/>
            <person name="Lee N."/>
            <person name="Cho B.-K."/>
        </authorList>
    </citation>
    <scope>NUCLEOTIDE SEQUENCE [LARGE SCALE GENOMIC DNA]</scope>
    <source>
        <strain evidence="5 6">ATCC 15068</strain>
    </source>
</reference>
<dbReference type="Gene3D" id="1.10.10.10">
    <property type="entry name" value="Winged helix-like DNA-binding domain superfamily/Winged helix DNA-binding domain"/>
    <property type="match status" value="1"/>
</dbReference>
<dbReference type="OrthoDB" id="9179812at2"/>
<dbReference type="RefSeq" id="WP_150269899.1">
    <property type="nucleotide sequence ID" value="NZ_CP029194.1"/>
</dbReference>
<keyword evidence="1" id="KW-0540">Nuclease</keyword>
<dbReference type="Pfam" id="PF09126">
    <property type="entry name" value="NaeI"/>
    <property type="match status" value="1"/>
</dbReference>